<dbReference type="PANTHER" id="PTHR16453:SF9">
    <property type="entry name" value="GATOR COMPLEX PROTEIN MIOS"/>
    <property type="match status" value="1"/>
</dbReference>
<proteinExistence type="inferred from homology"/>
<comment type="similarity">
    <text evidence="1">Belongs to the WD repeat mio family.</text>
</comment>
<dbReference type="Gene3D" id="2.130.10.10">
    <property type="entry name" value="YVTN repeat-like/Quinoprotein amine dehydrogenase"/>
    <property type="match status" value="1"/>
</dbReference>
<feature type="compositionally biased region" description="Basic and acidic residues" evidence="4">
    <location>
        <begin position="427"/>
        <end position="437"/>
    </location>
</feature>
<keyword evidence="8" id="KW-1185">Reference proteome</keyword>
<evidence type="ECO:0000259" key="5">
    <source>
        <dbReference type="Pfam" id="PF17034"/>
    </source>
</evidence>
<evidence type="ECO:0000256" key="2">
    <source>
        <dbReference type="ARBA" id="ARBA00022574"/>
    </source>
</evidence>
<name>A0ABP1DDN1_9APHY</name>
<accession>A0ABP1DDN1</accession>
<dbReference type="InterPro" id="IPR037593">
    <property type="entry name" value="MIOS/Sea4"/>
</dbReference>
<feature type="domain" description="GATOR2 complex protein MIO zinc-ribbon like" evidence="5">
    <location>
        <begin position="984"/>
        <end position="1074"/>
    </location>
</feature>
<evidence type="ECO:0008006" key="9">
    <source>
        <dbReference type="Google" id="ProtNLM"/>
    </source>
</evidence>
<dbReference type="Pfam" id="PF21719">
    <property type="entry name" value="MIOS_a-sol"/>
    <property type="match status" value="1"/>
</dbReference>
<sequence length="1077" mass="120480">MMKCFAWSPDIAYDDLVAVGYSTGKVDLIRLEATSSSTNQILSAGPSVSLPVRNTRACNTLAFCSADPSYLAIGLDKVRNDASLIIWDIHTMMPSLSVKSSSQSNGSASVIRPQPQIPRGDLGPRIDPRILQQHASAEIVSSLAWLPKSTTLLVAGVSHRWLKLFDFRNHEPAVQNVASKVHGIVTDPFDPHRIASFADSVVSIWDTRRLTQPLLTFTEKDASADGARVRPNSALRTVEFSSVRRGLLATLDKEANHVRFWDLRQAEVVGRTPDGRISRDSSQSTRATRLSWANPSSMLPWASSVNSHVSTPPTPSDHNRAPYQLILADTRKTKNFNRTLASFALVPDSDPCPLTSNVMVVNKEGDLELYAVHDTPTHTPWSPRGDLALGIGRSYKIMPGFRERERPPEPWDIVMQPPGYTSTSHSVDYRDSHEQTSAHDGGGISPPMFGRGDEDGFPALTPNTPALKAHANLSATRPGRTRTYSPAALRNLHFEHSATSRHALGSNIDPMPTLGLASNHTKGKDTHHHHIHHRREHSPAWGHMTEVTMQHGLEEDISMIMRRRVIRGYGLINASHNAIVARETTPHDSTLSELWLWINYAQQLLSAPTSIVEGYNFSYQGIWGIWEGFHPQHPQFSANPTPRISQRGLLLETAPSALSNLDLERRRTRSGSRHPGRRKSRPPSDIVQDEFLAAISIVNARRDSGSSTWQPSVATNKLAQRQLALYLCGWNLAEDDLAHAIKRWEKEHKHSQAACWLVFTKQYKAAVELLMRSRDETHHMMSGMLAALVPSSSSKNNELREHCERLVIRLHDPYLRALLTHLTVNDDWAEVLSEEALPLRERLAIAFQFLNDKEVTAYLRRIIDRCSHHGDIEGLIVTGLTPQGMDIVQAYVDTTGDLQTAAIFSNLNPARARDPRSERWLDRYRDLLDQWKLFHFRCQLDIDRGQILQEAIQQNEIAPFEWTPRQIVLRCNYCNKPFIPPLPNNAKATSCVHCSRPLPRCSVCLMTLSIVQDTPRNAELAHANPKDTIDGALVFCQTCRHGGHASHILEWFYAEDGNRSHGTCPVANCHCRCADGF</sequence>
<evidence type="ECO:0000256" key="4">
    <source>
        <dbReference type="SAM" id="MobiDB-lite"/>
    </source>
</evidence>
<dbReference type="Pfam" id="PF21720">
    <property type="entry name" value="MIOS_WD40"/>
    <property type="match status" value="1"/>
</dbReference>
<organism evidence="7 8">
    <name type="scientific">Somion occarium</name>
    <dbReference type="NCBI Taxonomy" id="3059160"/>
    <lineage>
        <taxon>Eukaryota</taxon>
        <taxon>Fungi</taxon>
        <taxon>Dikarya</taxon>
        <taxon>Basidiomycota</taxon>
        <taxon>Agaricomycotina</taxon>
        <taxon>Agaricomycetes</taxon>
        <taxon>Polyporales</taxon>
        <taxon>Cerrenaceae</taxon>
        <taxon>Somion</taxon>
    </lineage>
</organism>
<evidence type="ECO:0000256" key="1">
    <source>
        <dbReference type="ARBA" id="ARBA00009713"/>
    </source>
</evidence>
<evidence type="ECO:0000259" key="6">
    <source>
        <dbReference type="Pfam" id="PF21719"/>
    </source>
</evidence>
<evidence type="ECO:0000313" key="7">
    <source>
        <dbReference type="EMBL" id="CAL1705966.1"/>
    </source>
</evidence>
<dbReference type="SUPFAM" id="SSF50978">
    <property type="entry name" value="WD40 repeat-like"/>
    <property type="match status" value="1"/>
</dbReference>
<protein>
    <recommendedName>
        <fullName evidence="9">WD repeat protein mio zinc-ribbon like domain-containing protein</fullName>
    </recommendedName>
</protein>
<feature type="region of interest" description="Disordered" evidence="4">
    <location>
        <begin position="662"/>
        <end position="684"/>
    </location>
</feature>
<dbReference type="Pfam" id="PF17034">
    <property type="entry name" value="zinc_ribbon_16"/>
    <property type="match status" value="1"/>
</dbReference>
<dbReference type="EMBL" id="OZ037947">
    <property type="protein sequence ID" value="CAL1705966.1"/>
    <property type="molecule type" value="Genomic_DNA"/>
</dbReference>
<keyword evidence="3" id="KW-0677">Repeat</keyword>
<gene>
    <name evidence="7" type="ORF">GFSPODELE1_LOCUS5667</name>
</gene>
<dbReference type="InterPro" id="IPR049092">
    <property type="entry name" value="MIOS_a-sol"/>
</dbReference>
<feature type="compositionally biased region" description="Basic residues" evidence="4">
    <location>
        <begin position="666"/>
        <end position="681"/>
    </location>
</feature>
<keyword evidence="2" id="KW-0853">WD repeat</keyword>
<reference evidence="8" key="1">
    <citation type="submission" date="2024-04" db="EMBL/GenBank/DDBJ databases">
        <authorList>
            <person name="Shaw F."/>
            <person name="Minotto A."/>
        </authorList>
    </citation>
    <scope>NUCLEOTIDE SEQUENCE [LARGE SCALE GENOMIC DNA]</scope>
</reference>
<dbReference type="CDD" id="cd16691">
    <property type="entry name" value="mRING-H2-C3H3C2_Mio"/>
    <property type="match status" value="1"/>
</dbReference>
<feature type="domain" description="MIOS-like alpha-solenoid" evidence="6">
    <location>
        <begin position="711"/>
        <end position="849"/>
    </location>
</feature>
<evidence type="ECO:0000256" key="3">
    <source>
        <dbReference type="ARBA" id="ARBA00022737"/>
    </source>
</evidence>
<dbReference type="InterPro" id="IPR015943">
    <property type="entry name" value="WD40/YVTN_repeat-like_dom_sf"/>
</dbReference>
<dbReference type="InterPro" id="IPR031488">
    <property type="entry name" value="Zn_ribbon_mio"/>
</dbReference>
<dbReference type="PANTHER" id="PTHR16453">
    <property type="entry name" value="WD40 DOMAIN-CONTAINING PROTEIN MIO FAMILY MEMBER"/>
    <property type="match status" value="1"/>
</dbReference>
<dbReference type="Proteomes" id="UP001497453">
    <property type="component" value="Chromosome 4"/>
</dbReference>
<dbReference type="InterPro" id="IPR036322">
    <property type="entry name" value="WD40_repeat_dom_sf"/>
</dbReference>
<feature type="region of interest" description="Disordered" evidence="4">
    <location>
        <begin position="422"/>
        <end position="465"/>
    </location>
</feature>
<evidence type="ECO:0000313" key="8">
    <source>
        <dbReference type="Proteomes" id="UP001497453"/>
    </source>
</evidence>